<keyword evidence="1" id="KW-1133">Transmembrane helix</keyword>
<dbReference type="InParanoid" id="K5XCF8"/>
<name>K5XCF8_PHACS</name>
<sequence>MSPAISPYPTTHFQVAESEPLPTRPLDVLFYVGVGVVAVILVWFSIYIAMKIYALLGGPRCWLGRYMHWKARPNSLSISTGEEDASQLRTSELSGSYSPYLNSSDAGSEGLISPGGKFQGLGIDFGDASPIAELDQQYGGPVNAPEPLAR</sequence>
<dbReference type="Proteomes" id="UP000008370">
    <property type="component" value="Unassembled WGS sequence"/>
</dbReference>
<protein>
    <recommendedName>
        <fullName evidence="4">Movement protein</fullName>
    </recommendedName>
</protein>
<accession>K5XCF8</accession>
<dbReference type="GeneID" id="18913894"/>
<evidence type="ECO:0000256" key="1">
    <source>
        <dbReference type="SAM" id="Phobius"/>
    </source>
</evidence>
<evidence type="ECO:0000313" key="3">
    <source>
        <dbReference type="Proteomes" id="UP000008370"/>
    </source>
</evidence>
<dbReference type="KEGG" id="pco:PHACADRAFT_246744"/>
<gene>
    <name evidence="2" type="ORF">PHACADRAFT_246744</name>
</gene>
<feature type="transmembrane region" description="Helical" evidence="1">
    <location>
        <begin position="28"/>
        <end position="50"/>
    </location>
</feature>
<proteinExistence type="predicted"/>
<evidence type="ECO:0000313" key="2">
    <source>
        <dbReference type="EMBL" id="EKM60677.1"/>
    </source>
</evidence>
<dbReference type="AlphaFoldDB" id="K5XCF8"/>
<reference evidence="2 3" key="1">
    <citation type="journal article" date="2012" name="BMC Genomics">
        <title>Comparative genomics of the white-rot fungi, Phanerochaete carnosa and P. chrysosporium, to elucidate the genetic basis of the distinct wood types they colonize.</title>
        <authorList>
            <person name="Suzuki H."/>
            <person name="MacDonald J."/>
            <person name="Syed K."/>
            <person name="Salamov A."/>
            <person name="Hori C."/>
            <person name="Aerts A."/>
            <person name="Henrissat B."/>
            <person name="Wiebenga A."/>
            <person name="vanKuyk P.A."/>
            <person name="Barry K."/>
            <person name="Lindquist E."/>
            <person name="LaButti K."/>
            <person name="Lapidus A."/>
            <person name="Lucas S."/>
            <person name="Coutinho P."/>
            <person name="Gong Y."/>
            <person name="Samejima M."/>
            <person name="Mahadevan R."/>
            <person name="Abou-Zaid M."/>
            <person name="de Vries R.P."/>
            <person name="Igarashi K."/>
            <person name="Yadav J.S."/>
            <person name="Grigoriev I.V."/>
            <person name="Master E.R."/>
        </authorList>
    </citation>
    <scope>NUCLEOTIDE SEQUENCE [LARGE SCALE GENOMIC DNA]</scope>
    <source>
        <strain evidence="2 3">HHB-10118-sp</strain>
    </source>
</reference>
<keyword evidence="1" id="KW-0812">Transmembrane</keyword>
<dbReference type="EMBL" id="JH930468">
    <property type="protein sequence ID" value="EKM60677.1"/>
    <property type="molecule type" value="Genomic_DNA"/>
</dbReference>
<organism evidence="2 3">
    <name type="scientific">Phanerochaete carnosa (strain HHB-10118-sp)</name>
    <name type="common">White-rot fungus</name>
    <name type="synonym">Peniophora carnosa</name>
    <dbReference type="NCBI Taxonomy" id="650164"/>
    <lineage>
        <taxon>Eukaryota</taxon>
        <taxon>Fungi</taxon>
        <taxon>Dikarya</taxon>
        <taxon>Basidiomycota</taxon>
        <taxon>Agaricomycotina</taxon>
        <taxon>Agaricomycetes</taxon>
        <taxon>Polyporales</taxon>
        <taxon>Phanerochaetaceae</taxon>
        <taxon>Phanerochaete</taxon>
    </lineage>
</organism>
<keyword evidence="1" id="KW-0472">Membrane</keyword>
<keyword evidence="3" id="KW-1185">Reference proteome</keyword>
<dbReference type="RefSeq" id="XP_007390125.1">
    <property type="nucleotide sequence ID" value="XM_007390063.1"/>
</dbReference>
<evidence type="ECO:0008006" key="4">
    <source>
        <dbReference type="Google" id="ProtNLM"/>
    </source>
</evidence>
<dbReference type="HOGENOM" id="CLU_1741227_0_0_1"/>
<dbReference type="OrthoDB" id="10555870at2759"/>